<organism evidence="2 3">
    <name type="scientific">Diatrype stigma</name>
    <dbReference type="NCBI Taxonomy" id="117547"/>
    <lineage>
        <taxon>Eukaryota</taxon>
        <taxon>Fungi</taxon>
        <taxon>Dikarya</taxon>
        <taxon>Ascomycota</taxon>
        <taxon>Pezizomycotina</taxon>
        <taxon>Sordariomycetes</taxon>
        <taxon>Xylariomycetidae</taxon>
        <taxon>Xylariales</taxon>
        <taxon>Diatrypaceae</taxon>
        <taxon>Diatrype</taxon>
    </lineage>
</organism>
<reference evidence="2 3" key="1">
    <citation type="submission" date="2024-02" db="EMBL/GenBank/DDBJ databases">
        <title>De novo assembly and annotation of 12 fungi associated with fruit tree decline syndrome in Ontario, Canada.</title>
        <authorList>
            <person name="Sulman M."/>
            <person name="Ellouze W."/>
            <person name="Ilyukhin E."/>
        </authorList>
    </citation>
    <scope>NUCLEOTIDE SEQUENCE [LARGE SCALE GENOMIC DNA]</scope>
    <source>
        <strain evidence="2 3">M11/M66-122</strain>
    </source>
</reference>
<dbReference type="EMBL" id="JAKJXP020000001">
    <property type="protein sequence ID" value="KAK7757765.1"/>
    <property type="molecule type" value="Genomic_DNA"/>
</dbReference>
<dbReference type="SUPFAM" id="SSF54427">
    <property type="entry name" value="NTF2-like"/>
    <property type="match status" value="1"/>
</dbReference>
<feature type="domain" description="SnoaL-like" evidence="1">
    <location>
        <begin position="21"/>
        <end position="126"/>
    </location>
</feature>
<dbReference type="AlphaFoldDB" id="A0AAN9V424"/>
<proteinExistence type="predicted"/>
<name>A0AAN9V424_9PEZI</name>
<protein>
    <recommendedName>
        <fullName evidence="1">SnoaL-like domain-containing protein</fullName>
    </recommendedName>
</protein>
<dbReference type="InterPro" id="IPR032710">
    <property type="entry name" value="NTF2-like_dom_sf"/>
</dbReference>
<gene>
    <name evidence="2" type="ORF">SLS62_000143</name>
</gene>
<accession>A0AAN9V424</accession>
<dbReference type="InterPro" id="IPR037401">
    <property type="entry name" value="SnoaL-like"/>
</dbReference>
<sequence length="138" mass="15366">MAPETQPIVDSSTASELLAPFMKAWTASDPDALIACYADSLEYSDYATNELKIDKSAKVQFIKGVFEAYSLVDYQTVSKHGTRALCTLECLFTLLAKEDSPFSKKGDILKLPGASLFKFDQDGKITMQHDYYCLPMKQ</sequence>
<dbReference type="Gene3D" id="3.10.450.50">
    <property type="match status" value="1"/>
</dbReference>
<evidence type="ECO:0000313" key="2">
    <source>
        <dbReference type="EMBL" id="KAK7757765.1"/>
    </source>
</evidence>
<dbReference type="Proteomes" id="UP001320420">
    <property type="component" value="Unassembled WGS sequence"/>
</dbReference>
<evidence type="ECO:0000259" key="1">
    <source>
        <dbReference type="Pfam" id="PF12680"/>
    </source>
</evidence>
<keyword evidence="3" id="KW-1185">Reference proteome</keyword>
<evidence type="ECO:0000313" key="3">
    <source>
        <dbReference type="Proteomes" id="UP001320420"/>
    </source>
</evidence>
<dbReference type="Pfam" id="PF12680">
    <property type="entry name" value="SnoaL_2"/>
    <property type="match status" value="1"/>
</dbReference>
<comment type="caution">
    <text evidence="2">The sequence shown here is derived from an EMBL/GenBank/DDBJ whole genome shotgun (WGS) entry which is preliminary data.</text>
</comment>